<dbReference type="Proteomes" id="UP000198923">
    <property type="component" value="Unassembled WGS sequence"/>
</dbReference>
<reference evidence="1 2" key="1">
    <citation type="submission" date="2016-10" db="EMBL/GenBank/DDBJ databases">
        <authorList>
            <person name="de Groot N.N."/>
        </authorList>
    </citation>
    <scope>NUCLEOTIDE SEQUENCE [LARGE SCALE GENOMIC DNA]</scope>
    <source>
        <strain evidence="1 2">CPCC 201354</strain>
    </source>
</reference>
<accession>A0A1G8KAD1</accession>
<evidence type="ECO:0000313" key="1">
    <source>
        <dbReference type="EMBL" id="SDI40446.1"/>
    </source>
</evidence>
<gene>
    <name evidence="1" type="ORF">SAMN05421505_1497</name>
</gene>
<keyword evidence="2" id="KW-1185">Reference proteome</keyword>
<sequence length="186" mass="19905">MTATATRYRVVYDRIGREHDVAPQHTTANGPEELADRITAHARPHLLSEDVQTAVDLVAMAGTIYAGEHPAGCFTLEELGELDGLTPRSYLVTFRRVGQLAVPPLRIAAANIQELADKVADHARAHIDASSLRVAISSDVTVGAVYRSVGAALRRVTEFWLQPVEAEGSDATSELGAVIRSAPIGT</sequence>
<dbReference type="AlphaFoldDB" id="A0A1G8KAD1"/>
<protein>
    <submittedName>
        <fullName evidence="1">Uncharacterized protein</fullName>
    </submittedName>
</protein>
<dbReference type="OrthoDB" id="4235899at2"/>
<dbReference type="RefSeq" id="WP_093175590.1">
    <property type="nucleotide sequence ID" value="NZ_FNCN01000049.1"/>
</dbReference>
<dbReference type="STRING" id="504805.SAMN05421505_1497"/>
<proteinExistence type="predicted"/>
<dbReference type="EMBL" id="FNCN01000049">
    <property type="protein sequence ID" value="SDI40446.1"/>
    <property type="molecule type" value="Genomic_DNA"/>
</dbReference>
<name>A0A1G8KAD1_9ACTN</name>
<organism evidence="1 2">
    <name type="scientific">Sinosporangium album</name>
    <dbReference type="NCBI Taxonomy" id="504805"/>
    <lineage>
        <taxon>Bacteria</taxon>
        <taxon>Bacillati</taxon>
        <taxon>Actinomycetota</taxon>
        <taxon>Actinomycetes</taxon>
        <taxon>Streptosporangiales</taxon>
        <taxon>Streptosporangiaceae</taxon>
        <taxon>Sinosporangium</taxon>
    </lineage>
</organism>
<evidence type="ECO:0000313" key="2">
    <source>
        <dbReference type="Proteomes" id="UP000198923"/>
    </source>
</evidence>